<organism evidence="2 3">
    <name type="scientific">Aegilops tauschii subsp. strangulata</name>
    <name type="common">Goatgrass</name>
    <dbReference type="NCBI Taxonomy" id="200361"/>
    <lineage>
        <taxon>Eukaryota</taxon>
        <taxon>Viridiplantae</taxon>
        <taxon>Streptophyta</taxon>
        <taxon>Embryophyta</taxon>
        <taxon>Tracheophyta</taxon>
        <taxon>Spermatophyta</taxon>
        <taxon>Magnoliopsida</taxon>
        <taxon>Liliopsida</taxon>
        <taxon>Poales</taxon>
        <taxon>Poaceae</taxon>
        <taxon>BOP clade</taxon>
        <taxon>Pooideae</taxon>
        <taxon>Triticodae</taxon>
        <taxon>Triticeae</taxon>
        <taxon>Triticinae</taxon>
        <taxon>Aegilops</taxon>
    </lineage>
</organism>
<dbReference type="Proteomes" id="UP000015105">
    <property type="component" value="Chromosome 5D"/>
</dbReference>
<reference evidence="2" key="4">
    <citation type="submission" date="2019-03" db="UniProtKB">
        <authorList>
            <consortium name="EnsemblPlants"/>
        </authorList>
    </citation>
    <scope>IDENTIFICATION</scope>
</reference>
<evidence type="ECO:0000313" key="3">
    <source>
        <dbReference type="Proteomes" id="UP000015105"/>
    </source>
</evidence>
<feature type="chain" id="PRO_5019214566" evidence="1">
    <location>
        <begin position="31"/>
        <end position="76"/>
    </location>
</feature>
<protein>
    <submittedName>
        <fullName evidence="2">Uncharacterized protein</fullName>
    </submittedName>
</protein>
<sequence>IARRIDKSGTICLLWSGALLNSWLLQPCYKFRNPLPISISQNDCTPGERRIYIKNTSLSPKLYTQLIQLGCVLACE</sequence>
<reference evidence="3" key="2">
    <citation type="journal article" date="2017" name="Nat. Plants">
        <title>The Aegilops tauschii genome reveals multiple impacts of transposons.</title>
        <authorList>
            <person name="Zhao G."/>
            <person name="Zou C."/>
            <person name="Li K."/>
            <person name="Wang K."/>
            <person name="Li T."/>
            <person name="Gao L."/>
            <person name="Zhang X."/>
            <person name="Wang H."/>
            <person name="Yang Z."/>
            <person name="Liu X."/>
            <person name="Jiang W."/>
            <person name="Mao L."/>
            <person name="Kong X."/>
            <person name="Jiao Y."/>
            <person name="Jia J."/>
        </authorList>
    </citation>
    <scope>NUCLEOTIDE SEQUENCE [LARGE SCALE GENOMIC DNA]</scope>
    <source>
        <strain evidence="3">cv. AL8/78</strain>
    </source>
</reference>
<name>A0A453KKP3_AEGTS</name>
<dbReference type="EnsemblPlants" id="AET5Gv20446700.10">
    <property type="protein sequence ID" value="AET5Gv20446700.10"/>
    <property type="gene ID" value="AET5Gv20446700"/>
</dbReference>
<feature type="signal peptide" evidence="1">
    <location>
        <begin position="1"/>
        <end position="30"/>
    </location>
</feature>
<reference evidence="3" key="1">
    <citation type="journal article" date="2014" name="Science">
        <title>Ancient hybridizations among the ancestral genomes of bread wheat.</title>
        <authorList>
            <consortium name="International Wheat Genome Sequencing Consortium,"/>
            <person name="Marcussen T."/>
            <person name="Sandve S.R."/>
            <person name="Heier L."/>
            <person name="Spannagl M."/>
            <person name="Pfeifer M."/>
            <person name="Jakobsen K.S."/>
            <person name="Wulff B.B."/>
            <person name="Steuernagel B."/>
            <person name="Mayer K.F."/>
            <person name="Olsen O.A."/>
        </authorList>
    </citation>
    <scope>NUCLEOTIDE SEQUENCE [LARGE SCALE GENOMIC DNA]</scope>
    <source>
        <strain evidence="3">cv. AL8/78</strain>
    </source>
</reference>
<reference evidence="2" key="5">
    <citation type="journal article" date="2021" name="G3 (Bethesda)">
        <title>Aegilops tauschii genome assembly Aet v5.0 features greater sequence contiguity and improved annotation.</title>
        <authorList>
            <person name="Wang L."/>
            <person name="Zhu T."/>
            <person name="Rodriguez J.C."/>
            <person name="Deal K.R."/>
            <person name="Dubcovsky J."/>
            <person name="McGuire P.E."/>
            <person name="Lux T."/>
            <person name="Spannagl M."/>
            <person name="Mayer K.F.X."/>
            <person name="Baldrich P."/>
            <person name="Meyers B.C."/>
            <person name="Huo N."/>
            <person name="Gu Y.Q."/>
            <person name="Zhou H."/>
            <person name="Devos K.M."/>
            <person name="Bennetzen J.L."/>
            <person name="Unver T."/>
            <person name="Budak H."/>
            <person name="Gulick P.J."/>
            <person name="Galiba G."/>
            <person name="Kalapos B."/>
            <person name="Nelson D.R."/>
            <person name="Li P."/>
            <person name="You F.M."/>
            <person name="Luo M.C."/>
            <person name="Dvorak J."/>
        </authorList>
    </citation>
    <scope>NUCLEOTIDE SEQUENCE [LARGE SCALE GENOMIC DNA]</scope>
    <source>
        <strain evidence="2">cv. AL8/78</strain>
    </source>
</reference>
<accession>A0A453KKP3</accession>
<evidence type="ECO:0000256" key="1">
    <source>
        <dbReference type="SAM" id="SignalP"/>
    </source>
</evidence>
<keyword evidence="1" id="KW-0732">Signal</keyword>
<evidence type="ECO:0000313" key="2">
    <source>
        <dbReference type="EnsemblPlants" id="AET5Gv20446700.10"/>
    </source>
</evidence>
<keyword evidence="3" id="KW-1185">Reference proteome</keyword>
<proteinExistence type="predicted"/>
<dbReference type="AlphaFoldDB" id="A0A453KKP3"/>
<reference evidence="2" key="3">
    <citation type="journal article" date="2017" name="Nature">
        <title>Genome sequence of the progenitor of the wheat D genome Aegilops tauschii.</title>
        <authorList>
            <person name="Luo M.C."/>
            <person name="Gu Y.Q."/>
            <person name="Puiu D."/>
            <person name="Wang H."/>
            <person name="Twardziok S.O."/>
            <person name="Deal K.R."/>
            <person name="Huo N."/>
            <person name="Zhu T."/>
            <person name="Wang L."/>
            <person name="Wang Y."/>
            <person name="McGuire P.E."/>
            <person name="Liu S."/>
            <person name="Long H."/>
            <person name="Ramasamy R.K."/>
            <person name="Rodriguez J.C."/>
            <person name="Van S.L."/>
            <person name="Yuan L."/>
            <person name="Wang Z."/>
            <person name="Xia Z."/>
            <person name="Xiao L."/>
            <person name="Anderson O.D."/>
            <person name="Ouyang S."/>
            <person name="Liang Y."/>
            <person name="Zimin A.V."/>
            <person name="Pertea G."/>
            <person name="Qi P."/>
            <person name="Bennetzen J.L."/>
            <person name="Dai X."/>
            <person name="Dawson M.W."/>
            <person name="Muller H.G."/>
            <person name="Kugler K."/>
            <person name="Rivarola-Duarte L."/>
            <person name="Spannagl M."/>
            <person name="Mayer K.F.X."/>
            <person name="Lu F.H."/>
            <person name="Bevan M.W."/>
            <person name="Leroy P."/>
            <person name="Li P."/>
            <person name="You F.M."/>
            <person name="Sun Q."/>
            <person name="Liu Z."/>
            <person name="Lyons E."/>
            <person name="Wicker T."/>
            <person name="Salzberg S.L."/>
            <person name="Devos K.M."/>
            <person name="Dvorak J."/>
        </authorList>
    </citation>
    <scope>NUCLEOTIDE SEQUENCE [LARGE SCALE GENOMIC DNA]</scope>
    <source>
        <strain evidence="2">cv. AL8/78</strain>
    </source>
</reference>
<dbReference type="Gramene" id="AET5Gv20446700.10">
    <property type="protein sequence ID" value="AET5Gv20446700.10"/>
    <property type="gene ID" value="AET5Gv20446700"/>
</dbReference>